<accession>A0A495K1P2</accession>
<reference evidence="4 5" key="1">
    <citation type="submission" date="2018-10" db="EMBL/GenBank/DDBJ databases">
        <title>Sequencing the genomes of 1000 actinobacteria strains.</title>
        <authorList>
            <person name="Klenk H.-P."/>
        </authorList>
    </citation>
    <scope>NUCLEOTIDE SEQUENCE [LARGE SCALE GENOMIC DNA]</scope>
    <source>
        <strain evidence="4 5">DSM 44343</strain>
    </source>
</reference>
<name>A0A495K1P2_WILMA</name>
<feature type="region of interest" description="Disordered" evidence="1">
    <location>
        <begin position="1"/>
        <end position="31"/>
    </location>
</feature>
<evidence type="ECO:0000313" key="4">
    <source>
        <dbReference type="EMBL" id="RKR94412.1"/>
    </source>
</evidence>
<keyword evidence="2" id="KW-0812">Transmembrane</keyword>
<dbReference type="NCBIfam" id="TIGR03965">
    <property type="entry name" value="mycofact_glyco"/>
    <property type="match status" value="1"/>
</dbReference>
<dbReference type="PANTHER" id="PTHR43646">
    <property type="entry name" value="GLYCOSYLTRANSFERASE"/>
    <property type="match status" value="1"/>
</dbReference>
<evidence type="ECO:0000313" key="5">
    <source>
        <dbReference type="Proteomes" id="UP000274762"/>
    </source>
</evidence>
<gene>
    <name evidence="4" type="ORF">DFJ75_1208</name>
</gene>
<dbReference type="InterPro" id="IPR029044">
    <property type="entry name" value="Nucleotide-diphossugar_trans"/>
</dbReference>
<feature type="compositionally biased region" description="Low complexity" evidence="1">
    <location>
        <begin position="18"/>
        <end position="30"/>
    </location>
</feature>
<feature type="domain" description="Glycosyltransferase 2-like" evidence="3">
    <location>
        <begin position="136"/>
        <end position="260"/>
    </location>
</feature>
<dbReference type="InterPro" id="IPR023981">
    <property type="entry name" value="MftF"/>
</dbReference>
<protein>
    <submittedName>
        <fullName evidence="4">Mycofactocin system glycosyltransferase</fullName>
    </submittedName>
</protein>
<dbReference type="InterPro" id="IPR001173">
    <property type="entry name" value="Glyco_trans_2-like"/>
</dbReference>
<dbReference type="SUPFAM" id="SSF53448">
    <property type="entry name" value="Nucleotide-diphospho-sugar transferases"/>
    <property type="match status" value="1"/>
</dbReference>
<comment type="caution">
    <text evidence="4">The sequence shown here is derived from an EMBL/GenBank/DDBJ whole genome shotgun (WGS) entry which is preliminary data.</text>
</comment>
<keyword evidence="2" id="KW-0472">Membrane</keyword>
<dbReference type="Proteomes" id="UP000274762">
    <property type="component" value="Unassembled WGS sequence"/>
</dbReference>
<keyword evidence="4" id="KW-0808">Transferase</keyword>
<sequence length="501" mass="53970">MIAGSRQDEREDEGGDPDGSQVDVPVDPDVAVPPPGFQVQLDPRCMISDDRRHIIGGSPTRLLNLSELAGGLLDADGRLTVHDRTTSQLARKLLDAGVGHPRPMFGPTDTDVTVVVPVRDNQSGIDRLLPGLGGHKVIVVDDGSTVPIQAPGAQVIRLERSRGPAAARNRGAAHADTELLAFLDSDVVPEHDWLTKLLGHFSDPKVALAAPRIVALEPGGGATSRYEALCSSLDMGRREGPVAPRSRIPYVPSAAMIVRRNCFSGFDESMEVAEDVDLCWRLHADGWSLRYDPIATVAHDHRHRLSKSLDRKRYYGTGAALLSGRHPGMGAPLALTVPMAAAMAALVTGTVWGVMAALAVFGMIGGRLHRRVSSMPDAARTAAKLTAQSVGFGVLQSASAMCRHYWPLSILLALVSKRFRLLLLTVAVGEAAYEWVRLELVNPEPGARVGWWRFMVLKRLDDLAYGAGLWQGALAGRSIDALYPRISNTVSTEARPRVAPR</sequence>
<dbReference type="Pfam" id="PF00535">
    <property type="entry name" value="Glycos_transf_2"/>
    <property type="match status" value="1"/>
</dbReference>
<dbReference type="Gene3D" id="3.90.550.10">
    <property type="entry name" value="Spore Coat Polysaccharide Biosynthesis Protein SpsA, Chain A"/>
    <property type="match status" value="1"/>
</dbReference>
<dbReference type="AlphaFoldDB" id="A0A495K1P2"/>
<proteinExistence type="predicted"/>
<evidence type="ECO:0000256" key="2">
    <source>
        <dbReference type="SAM" id="Phobius"/>
    </source>
</evidence>
<dbReference type="GO" id="GO:0016740">
    <property type="term" value="F:transferase activity"/>
    <property type="evidence" value="ECO:0007669"/>
    <property type="project" value="UniProtKB-KW"/>
</dbReference>
<organism evidence="4 5">
    <name type="scientific">Williamsia marianensis</name>
    <dbReference type="NCBI Taxonomy" id="85044"/>
    <lineage>
        <taxon>Bacteria</taxon>
        <taxon>Bacillati</taxon>
        <taxon>Actinomycetota</taxon>
        <taxon>Actinomycetes</taxon>
        <taxon>Mycobacteriales</taxon>
        <taxon>Nocardiaceae</taxon>
        <taxon>Williamsia</taxon>
    </lineage>
</organism>
<evidence type="ECO:0000259" key="3">
    <source>
        <dbReference type="Pfam" id="PF00535"/>
    </source>
</evidence>
<dbReference type="PANTHER" id="PTHR43646:SF6">
    <property type="entry name" value="PRE-MYCOFACTOCIN GLYCOSYLTRANSFERASE"/>
    <property type="match status" value="1"/>
</dbReference>
<keyword evidence="2" id="KW-1133">Transmembrane helix</keyword>
<feature type="transmembrane region" description="Helical" evidence="2">
    <location>
        <begin position="339"/>
        <end position="365"/>
    </location>
</feature>
<evidence type="ECO:0000256" key="1">
    <source>
        <dbReference type="SAM" id="MobiDB-lite"/>
    </source>
</evidence>
<dbReference type="EMBL" id="RBKV01000001">
    <property type="protein sequence ID" value="RKR94412.1"/>
    <property type="molecule type" value="Genomic_DNA"/>
</dbReference>